<feature type="compositionally biased region" description="Polar residues" evidence="5">
    <location>
        <begin position="487"/>
        <end position="496"/>
    </location>
</feature>
<dbReference type="GO" id="GO:0016787">
    <property type="term" value="F:hydrolase activity"/>
    <property type="evidence" value="ECO:0007669"/>
    <property type="project" value="UniProtKB-KW"/>
</dbReference>
<dbReference type="AlphaFoldDB" id="A0AB38F6B3"/>
<dbReference type="Proteomes" id="UP000251211">
    <property type="component" value="Unassembled WGS sequence"/>
</dbReference>
<sequence length="513" mass="54558">MTVLTVSTGAGKISGARTDGDARFLGVPYAAAPQGDRRFAPPHPTERWDGTRDATEYGATAPQPGLHPAHTHLAPLTGPGWVIGDGHYLNLNVWTPDPGTSGLPVMVYIHGGGFMIGSGSAPAFDGAAFARDGVVLVTINYRLGTEGFLALSGGCTNIGLRDQIAALHWVRDNIAGFGGNPDNVTVFGESAGGTSVAFLLHSPKASGLFRRAIVQSGHDEMARPLALTEKLTHALARRLAIPPTADAFRAMPESEVFRAQAALLRNEPRPDLRDANGVDPGHRRALFLPTTGDDVLPDPIGVPSAHSHDVALLIGTTREEANLGLGADEFAGFDAHRAITELAATYPDAEALLDRHGLHDPAVTAAHALTSAYTDLLFRSPSRRTALRHPGRSYVYEFAWRAPHHGAAHGLDVPFVFDTADACRGLIGDAAPGTLTYAMHRTWIDFATHGTPGWPSYGDTRKAMVFDGDPHLCEDTAPIDIGAENLPRTTPTTGRSTDAEHRNPSPKFGARRM</sequence>
<comment type="caution">
    <text evidence="7">The sequence shown here is derived from an EMBL/GenBank/DDBJ whole genome shotgun (WGS) entry which is preliminary data.</text>
</comment>
<dbReference type="PROSITE" id="PS01173">
    <property type="entry name" value="LIPASE_GDXG_HIS"/>
    <property type="match status" value="1"/>
</dbReference>
<evidence type="ECO:0000313" key="8">
    <source>
        <dbReference type="Proteomes" id="UP000251211"/>
    </source>
</evidence>
<proteinExistence type="inferred from homology"/>
<dbReference type="EC" id="3.1.1.-" evidence="4"/>
<comment type="similarity">
    <text evidence="1 4">Belongs to the type-B carboxylesterase/lipase family.</text>
</comment>
<evidence type="ECO:0000256" key="4">
    <source>
        <dbReference type="RuleBase" id="RU361235"/>
    </source>
</evidence>
<dbReference type="InterPro" id="IPR050309">
    <property type="entry name" value="Type-B_Carboxylest/Lipase"/>
</dbReference>
<name>A0AB38F6B3_RHOWR</name>
<feature type="region of interest" description="Disordered" evidence="5">
    <location>
        <begin position="482"/>
        <end position="513"/>
    </location>
</feature>
<evidence type="ECO:0000259" key="6">
    <source>
        <dbReference type="Pfam" id="PF00135"/>
    </source>
</evidence>
<comment type="similarity">
    <text evidence="2">Belongs to the 'GDXG' lipolytic enzyme family.</text>
</comment>
<reference evidence="7 8" key="1">
    <citation type="submission" date="2018-06" db="EMBL/GenBank/DDBJ databases">
        <authorList>
            <consortium name="Pathogen Informatics"/>
            <person name="Doyle S."/>
        </authorList>
    </citation>
    <scope>NUCLEOTIDE SEQUENCE [LARGE SCALE GENOMIC DNA]</scope>
    <source>
        <strain evidence="7 8">NCTC13229</strain>
    </source>
</reference>
<dbReference type="RefSeq" id="WP_112298426.1">
    <property type="nucleotide sequence ID" value="NZ_QTTP01000001.1"/>
</dbReference>
<evidence type="ECO:0000256" key="2">
    <source>
        <dbReference type="ARBA" id="ARBA00010515"/>
    </source>
</evidence>
<dbReference type="InterPro" id="IPR029058">
    <property type="entry name" value="AB_hydrolase_fold"/>
</dbReference>
<dbReference type="PROSITE" id="PS00122">
    <property type="entry name" value="CARBOXYLESTERASE_B_1"/>
    <property type="match status" value="1"/>
</dbReference>
<organism evidence="7 8">
    <name type="scientific">Rhodococcus wratislaviensis</name>
    <name type="common">Tsukamurella wratislaviensis</name>
    <dbReference type="NCBI Taxonomy" id="44752"/>
    <lineage>
        <taxon>Bacteria</taxon>
        <taxon>Bacillati</taxon>
        <taxon>Actinomycetota</taxon>
        <taxon>Actinomycetes</taxon>
        <taxon>Mycobacteriales</taxon>
        <taxon>Nocardiaceae</taxon>
        <taxon>Rhodococcus</taxon>
    </lineage>
</organism>
<dbReference type="InterPro" id="IPR002018">
    <property type="entry name" value="CarbesteraseB"/>
</dbReference>
<dbReference type="Gene3D" id="3.40.50.1820">
    <property type="entry name" value="alpha/beta hydrolase"/>
    <property type="match status" value="1"/>
</dbReference>
<dbReference type="InterPro" id="IPR019826">
    <property type="entry name" value="Carboxylesterase_B_AS"/>
</dbReference>
<accession>A0AB38F6B3</accession>
<evidence type="ECO:0000313" key="7">
    <source>
        <dbReference type="EMBL" id="SPZ35004.1"/>
    </source>
</evidence>
<dbReference type="Pfam" id="PF00135">
    <property type="entry name" value="COesterase"/>
    <property type="match status" value="1"/>
</dbReference>
<feature type="region of interest" description="Disordered" evidence="5">
    <location>
        <begin position="33"/>
        <end position="60"/>
    </location>
</feature>
<dbReference type="SUPFAM" id="SSF53474">
    <property type="entry name" value="alpha/beta-Hydrolases"/>
    <property type="match status" value="1"/>
</dbReference>
<evidence type="ECO:0000256" key="5">
    <source>
        <dbReference type="SAM" id="MobiDB-lite"/>
    </source>
</evidence>
<dbReference type="EMBL" id="UAUI01000001">
    <property type="protein sequence ID" value="SPZ35004.1"/>
    <property type="molecule type" value="Genomic_DNA"/>
</dbReference>
<evidence type="ECO:0000256" key="3">
    <source>
        <dbReference type="ARBA" id="ARBA00022801"/>
    </source>
</evidence>
<dbReference type="InterPro" id="IPR002168">
    <property type="entry name" value="Lipase_GDXG_HIS_AS"/>
</dbReference>
<dbReference type="PANTHER" id="PTHR11559">
    <property type="entry name" value="CARBOXYLESTERASE"/>
    <property type="match status" value="1"/>
</dbReference>
<keyword evidence="3 4" id="KW-0378">Hydrolase</keyword>
<feature type="domain" description="Carboxylesterase type B" evidence="6">
    <location>
        <begin position="5"/>
        <end position="453"/>
    </location>
</feature>
<protein>
    <recommendedName>
        <fullName evidence="4">Carboxylic ester hydrolase</fullName>
        <ecNumber evidence="4">3.1.1.-</ecNumber>
    </recommendedName>
</protein>
<evidence type="ECO:0000256" key="1">
    <source>
        <dbReference type="ARBA" id="ARBA00005964"/>
    </source>
</evidence>
<gene>
    <name evidence="7" type="ORF">NCTC13229_00541</name>
</gene>
<feature type="compositionally biased region" description="Basic and acidic residues" evidence="5">
    <location>
        <begin position="35"/>
        <end position="55"/>
    </location>
</feature>